<evidence type="ECO:0000313" key="3">
    <source>
        <dbReference type="Proteomes" id="UP000002489"/>
    </source>
</evidence>
<proteinExistence type="predicted"/>
<protein>
    <submittedName>
        <fullName evidence="2">Uncharacterized protein</fullName>
    </submittedName>
</protein>
<reference evidence="3" key="1">
    <citation type="journal article" date="2012" name="Mol. Plant Microbe Interact.">
        <title>A highly conserved effector in Fusarium oxysporum is required for full virulence on Arabidopsis.</title>
        <authorList>
            <person name="Thatcher L.F."/>
            <person name="Gardiner D.M."/>
            <person name="Kazan K."/>
            <person name="Manners J."/>
        </authorList>
    </citation>
    <scope>NUCLEOTIDE SEQUENCE [LARGE SCALE GENOMIC DNA]</scope>
    <source>
        <strain evidence="3">Fo5176</strain>
    </source>
</reference>
<feature type="transmembrane region" description="Helical" evidence="1">
    <location>
        <begin position="30"/>
        <end position="53"/>
    </location>
</feature>
<accession>A0A0D2Y9U7</accession>
<sequence length="104" mass="10926">MHFSVLNPNVREVFLAAAASRGLGGDATSIGVIVAASSMFVAMIVAVSMRIVVVMLMGAVVLDSSSSICMIGMYMAMFIQAGTNTLNLGSATRCTHGFVNVMFW</sequence>
<dbReference type="Proteomes" id="UP000002489">
    <property type="component" value="Unassembled WGS sequence"/>
</dbReference>
<keyword evidence="1" id="KW-0812">Transmembrane</keyword>
<evidence type="ECO:0000256" key="1">
    <source>
        <dbReference type="SAM" id="Phobius"/>
    </source>
</evidence>
<feature type="transmembrane region" description="Helical" evidence="1">
    <location>
        <begin position="60"/>
        <end position="79"/>
    </location>
</feature>
<name>A0A0D2Y9U7_FUSOF</name>
<keyword evidence="1" id="KW-1133">Transmembrane helix</keyword>
<dbReference type="EnsemblFungi" id="FOXG_13068T0">
    <property type="protein sequence ID" value="FOXG_13068P0"/>
    <property type="gene ID" value="FOXG_13068"/>
</dbReference>
<evidence type="ECO:0000313" key="2">
    <source>
        <dbReference type="EnsemblFungi" id="FOXG_13068P0"/>
    </source>
</evidence>
<organism evidence="2 3">
    <name type="scientific">Fusarium oxysporum (strain Fo5176)</name>
    <name type="common">Fusarium vascular wilt</name>
    <dbReference type="NCBI Taxonomy" id="660025"/>
    <lineage>
        <taxon>Eukaryota</taxon>
        <taxon>Fungi</taxon>
        <taxon>Dikarya</taxon>
        <taxon>Ascomycota</taxon>
        <taxon>Pezizomycotina</taxon>
        <taxon>Sordariomycetes</taxon>
        <taxon>Hypocreomycetidae</taxon>
        <taxon>Hypocreales</taxon>
        <taxon>Nectriaceae</taxon>
        <taxon>Fusarium</taxon>
        <taxon>Fusarium oxysporum species complex</taxon>
    </lineage>
</organism>
<keyword evidence="1" id="KW-0472">Membrane</keyword>
<reference evidence="2" key="2">
    <citation type="submission" date="2025-08" db="UniProtKB">
        <authorList>
            <consortium name="EnsemblFungi"/>
        </authorList>
    </citation>
    <scope>IDENTIFICATION</scope>
    <source>
        <strain evidence="2">4287 / CBS 123668 / FGSC 9935 / NRRL 34936</strain>
    </source>
</reference>
<dbReference type="AlphaFoldDB" id="A0A0D2Y9U7"/>